<sequence>MSRGEDMDACLEEVNKDSKVWQHGKMVALDWLPIFRNLGNFSKVRNWFFTMVGLQNPKEEAIESRRKYDFGHEVLAWRIKLRKETHRLLYLEGNCSEKLISLDGLELDKDLPNYEEILQNNRRRLLSEHFIDGKKRTEVEVQRLYVTVQERAVAEDIKNATKDEILKRIGDKLQQIFDEEARGPLSSKMEYFKAHPSKAKKDALLVLYNDIIEELQHLEAVDEQCIVEDDEDGEVD</sequence>
<evidence type="ECO:0000313" key="1">
    <source>
        <dbReference type="EMBL" id="CAH3043925.1"/>
    </source>
</evidence>
<proteinExistence type="predicted"/>
<dbReference type="Proteomes" id="UP001159405">
    <property type="component" value="Unassembled WGS sequence"/>
</dbReference>
<keyword evidence="2" id="KW-1185">Reference proteome</keyword>
<reference evidence="1 2" key="1">
    <citation type="submission" date="2022-05" db="EMBL/GenBank/DDBJ databases">
        <authorList>
            <consortium name="Genoscope - CEA"/>
            <person name="William W."/>
        </authorList>
    </citation>
    <scope>NUCLEOTIDE SEQUENCE [LARGE SCALE GENOMIC DNA]</scope>
</reference>
<comment type="caution">
    <text evidence="1">The sequence shown here is derived from an EMBL/GenBank/DDBJ whole genome shotgun (WGS) entry which is preliminary data.</text>
</comment>
<dbReference type="EMBL" id="CALNXK010000011">
    <property type="protein sequence ID" value="CAH3043925.1"/>
    <property type="molecule type" value="Genomic_DNA"/>
</dbReference>
<evidence type="ECO:0000313" key="2">
    <source>
        <dbReference type="Proteomes" id="UP001159405"/>
    </source>
</evidence>
<name>A0ABN8N8J9_9CNID</name>
<accession>A0ABN8N8J9</accession>
<protein>
    <submittedName>
        <fullName evidence="1">Uncharacterized protein</fullName>
    </submittedName>
</protein>
<organism evidence="1 2">
    <name type="scientific">Porites lobata</name>
    <dbReference type="NCBI Taxonomy" id="104759"/>
    <lineage>
        <taxon>Eukaryota</taxon>
        <taxon>Metazoa</taxon>
        <taxon>Cnidaria</taxon>
        <taxon>Anthozoa</taxon>
        <taxon>Hexacorallia</taxon>
        <taxon>Scleractinia</taxon>
        <taxon>Fungiina</taxon>
        <taxon>Poritidae</taxon>
        <taxon>Porites</taxon>
    </lineage>
</organism>
<gene>
    <name evidence="1" type="ORF">PLOB_00002727</name>
</gene>